<comment type="caution">
    <text evidence="5">The sequence shown here is derived from an EMBL/GenBank/DDBJ whole genome shotgun (WGS) entry which is preliminary data.</text>
</comment>
<dbReference type="InterPro" id="IPR000524">
    <property type="entry name" value="Tscrpt_reg_HTH_GntR"/>
</dbReference>
<keyword evidence="1" id="KW-0805">Transcription regulation</keyword>
<dbReference type="PANTHER" id="PTHR43537:SF43">
    <property type="entry name" value="GNTR-FAMILY TRANSCRIPTIONAL REGULATOR"/>
    <property type="match status" value="1"/>
</dbReference>
<dbReference type="PROSITE" id="PS50949">
    <property type="entry name" value="HTH_GNTR"/>
    <property type="match status" value="1"/>
</dbReference>
<evidence type="ECO:0000313" key="6">
    <source>
        <dbReference type="Proteomes" id="UP000190080"/>
    </source>
</evidence>
<dbReference type="InterPro" id="IPR036388">
    <property type="entry name" value="WH-like_DNA-bd_sf"/>
</dbReference>
<dbReference type="Proteomes" id="UP000190080">
    <property type="component" value="Unassembled WGS sequence"/>
</dbReference>
<keyword evidence="6" id="KW-1185">Reference proteome</keyword>
<accession>A0A1V4ICK2</accession>
<dbReference type="GO" id="GO:0003700">
    <property type="term" value="F:DNA-binding transcription factor activity"/>
    <property type="evidence" value="ECO:0007669"/>
    <property type="project" value="InterPro"/>
</dbReference>
<keyword evidence="3" id="KW-0804">Transcription</keyword>
<dbReference type="EMBL" id="MZGV01000079">
    <property type="protein sequence ID" value="OPJ57584.1"/>
    <property type="molecule type" value="Genomic_DNA"/>
</dbReference>
<dbReference type="InterPro" id="IPR036390">
    <property type="entry name" value="WH_DNA-bd_sf"/>
</dbReference>
<reference evidence="5 6" key="1">
    <citation type="submission" date="2017-03" db="EMBL/GenBank/DDBJ databases">
        <title>Genome sequence of Clostridium oryzae DSM 28571.</title>
        <authorList>
            <person name="Poehlein A."/>
            <person name="Daniel R."/>
        </authorList>
    </citation>
    <scope>NUCLEOTIDE SEQUENCE [LARGE SCALE GENOMIC DNA]</scope>
    <source>
        <strain evidence="5 6">DSM 28571</strain>
    </source>
</reference>
<name>A0A1V4ICK2_9CLOT</name>
<dbReference type="PRINTS" id="PR00035">
    <property type="entry name" value="HTHGNTR"/>
</dbReference>
<dbReference type="PANTHER" id="PTHR43537">
    <property type="entry name" value="TRANSCRIPTIONAL REGULATOR, GNTR FAMILY"/>
    <property type="match status" value="1"/>
</dbReference>
<dbReference type="InterPro" id="IPR008920">
    <property type="entry name" value="TF_FadR/GntR_C"/>
</dbReference>
<dbReference type="Gene3D" id="1.20.120.530">
    <property type="entry name" value="GntR ligand-binding domain-like"/>
    <property type="match status" value="1"/>
</dbReference>
<dbReference type="Pfam" id="PF00392">
    <property type="entry name" value="GntR"/>
    <property type="match status" value="1"/>
</dbReference>
<dbReference type="SMART" id="SM00895">
    <property type="entry name" value="FCD"/>
    <property type="match status" value="1"/>
</dbReference>
<dbReference type="AlphaFoldDB" id="A0A1V4ICK2"/>
<feature type="domain" description="HTH gntR-type" evidence="4">
    <location>
        <begin position="8"/>
        <end position="76"/>
    </location>
</feature>
<dbReference type="SMART" id="SM00345">
    <property type="entry name" value="HTH_GNTR"/>
    <property type="match status" value="1"/>
</dbReference>
<dbReference type="SUPFAM" id="SSF48008">
    <property type="entry name" value="GntR ligand-binding domain-like"/>
    <property type="match status" value="1"/>
</dbReference>
<gene>
    <name evidence="5" type="primary">lutR</name>
    <name evidence="5" type="ORF">CLORY_40410</name>
</gene>
<proteinExistence type="predicted"/>
<dbReference type="GO" id="GO:0003677">
    <property type="term" value="F:DNA binding"/>
    <property type="evidence" value="ECO:0007669"/>
    <property type="project" value="UniProtKB-KW"/>
</dbReference>
<dbReference type="RefSeq" id="WP_079427909.1">
    <property type="nucleotide sequence ID" value="NZ_MZGV01000079.1"/>
</dbReference>
<sequence length="225" mass="25109">MLIPVKSTKIYEIVMEQIKDIVIKGELKSGDKLPSERELCDKLQVSRSSIREALKALQTLGLIESRHGEGNFINQNFKNSLLEPLSIVFLLLGSNSENVYELRKIIEPEAAALAAKNITESQLTELADIMDSLNNTSDAELCASLDKKFHYIVAQASGNPLIATIMFSISSLIEKYIENSKIHMLNKTIVKTQHQEIWKALKLHDAEATAAAVRKHLELINPCGR</sequence>
<dbReference type="CDD" id="cd07377">
    <property type="entry name" value="WHTH_GntR"/>
    <property type="match status" value="1"/>
</dbReference>
<evidence type="ECO:0000313" key="5">
    <source>
        <dbReference type="EMBL" id="OPJ57584.1"/>
    </source>
</evidence>
<dbReference type="Pfam" id="PF07729">
    <property type="entry name" value="FCD"/>
    <property type="match status" value="1"/>
</dbReference>
<dbReference type="STRING" id="1450648.CLORY_40410"/>
<organism evidence="5 6">
    <name type="scientific">Clostridium oryzae</name>
    <dbReference type="NCBI Taxonomy" id="1450648"/>
    <lineage>
        <taxon>Bacteria</taxon>
        <taxon>Bacillati</taxon>
        <taxon>Bacillota</taxon>
        <taxon>Clostridia</taxon>
        <taxon>Eubacteriales</taxon>
        <taxon>Clostridiaceae</taxon>
        <taxon>Clostridium</taxon>
    </lineage>
</organism>
<evidence type="ECO:0000256" key="3">
    <source>
        <dbReference type="ARBA" id="ARBA00023163"/>
    </source>
</evidence>
<dbReference type="OrthoDB" id="9799482at2"/>
<protein>
    <submittedName>
        <fullName evidence="5">HTH-type transcriptional regulator LutR</fullName>
    </submittedName>
</protein>
<evidence type="ECO:0000256" key="2">
    <source>
        <dbReference type="ARBA" id="ARBA00023125"/>
    </source>
</evidence>
<keyword evidence="2" id="KW-0238">DNA-binding</keyword>
<evidence type="ECO:0000259" key="4">
    <source>
        <dbReference type="PROSITE" id="PS50949"/>
    </source>
</evidence>
<dbReference type="InterPro" id="IPR011711">
    <property type="entry name" value="GntR_C"/>
</dbReference>
<evidence type="ECO:0000256" key="1">
    <source>
        <dbReference type="ARBA" id="ARBA00023015"/>
    </source>
</evidence>
<dbReference type="Gene3D" id="1.10.10.10">
    <property type="entry name" value="Winged helix-like DNA-binding domain superfamily/Winged helix DNA-binding domain"/>
    <property type="match status" value="1"/>
</dbReference>
<dbReference type="SUPFAM" id="SSF46785">
    <property type="entry name" value="Winged helix' DNA-binding domain"/>
    <property type="match status" value="1"/>
</dbReference>